<evidence type="ECO:0000256" key="2">
    <source>
        <dbReference type="ARBA" id="ARBA00022679"/>
    </source>
</evidence>
<dbReference type="InterPro" id="IPR001594">
    <property type="entry name" value="Palmitoyltrfase_DHHC"/>
</dbReference>
<dbReference type="GO" id="GO:0016020">
    <property type="term" value="C:membrane"/>
    <property type="evidence" value="ECO:0007669"/>
    <property type="project" value="UniProtKB-SubCell"/>
</dbReference>
<dbReference type="RefSeq" id="XP_031559506.1">
    <property type="nucleotide sequence ID" value="XM_031703646.1"/>
</dbReference>
<dbReference type="PANTHER" id="PTHR12246">
    <property type="entry name" value="PALMITOYLTRANSFERASE ZDHHC16"/>
    <property type="match status" value="1"/>
</dbReference>
<dbReference type="InterPro" id="IPR039859">
    <property type="entry name" value="PFA4/ZDH16/20/ERF2-like"/>
</dbReference>
<proteinExistence type="inferred from homology"/>
<dbReference type="InParanoid" id="A0A6P8HVV4"/>
<comment type="catalytic activity">
    <reaction evidence="7">
        <text>L-cysteinyl-[protein] + hexadecanoyl-CoA = S-hexadecanoyl-L-cysteinyl-[protein] + CoA</text>
        <dbReference type="Rhea" id="RHEA:36683"/>
        <dbReference type="Rhea" id="RHEA-COMP:10131"/>
        <dbReference type="Rhea" id="RHEA-COMP:11032"/>
        <dbReference type="ChEBI" id="CHEBI:29950"/>
        <dbReference type="ChEBI" id="CHEBI:57287"/>
        <dbReference type="ChEBI" id="CHEBI:57379"/>
        <dbReference type="ChEBI" id="CHEBI:74151"/>
        <dbReference type="EC" id="2.3.1.225"/>
    </reaction>
</comment>
<dbReference type="Pfam" id="PF01529">
    <property type="entry name" value="DHHC"/>
    <property type="match status" value="1"/>
</dbReference>
<accession>A0A6P8HVV4</accession>
<feature type="domain" description="Palmitoyltransferase DHHC" evidence="8">
    <location>
        <begin position="128"/>
        <end position="270"/>
    </location>
</feature>
<name>A0A6P8HVV4_ACTTE</name>
<gene>
    <name evidence="10" type="primary">LOC116295738</name>
</gene>
<keyword evidence="9" id="KW-1185">Reference proteome</keyword>
<keyword evidence="5 7" id="KW-0472">Membrane</keyword>
<organism evidence="9 10">
    <name type="scientific">Actinia tenebrosa</name>
    <name type="common">Australian red waratah sea anemone</name>
    <dbReference type="NCBI Taxonomy" id="6105"/>
    <lineage>
        <taxon>Eukaryota</taxon>
        <taxon>Metazoa</taxon>
        <taxon>Cnidaria</taxon>
        <taxon>Anthozoa</taxon>
        <taxon>Hexacorallia</taxon>
        <taxon>Actiniaria</taxon>
        <taxon>Actiniidae</taxon>
        <taxon>Actinia</taxon>
    </lineage>
</organism>
<evidence type="ECO:0000256" key="3">
    <source>
        <dbReference type="ARBA" id="ARBA00022692"/>
    </source>
</evidence>
<keyword evidence="3 7" id="KW-0812">Transmembrane</keyword>
<feature type="transmembrane region" description="Helical" evidence="7">
    <location>
        <begin position="44"/>
        <end position="69"/>
    </location>
</feature>
<keyword evidence="4 7" id="KW-1133">Transmembrane helix</keyword>
<feature type="transmembrane region" description="Helical" evidence="7">
    <location>
        <begin position="81"/>
        <end position="103"/>
    </location>
</feature>
<feature type="transmembrane region" description="Helical" evidence="7">
    <location>
        <begin position="236"/>
        <end position="259"/>
    </location>
</feature>
<dbReference type="GO" id="GO:0019706">
    <property type="term" value="F:protein-cysteine S-palmitoyltransferase activity"/>
    <property type="evidence" value="ECO:0007669"/>
    <property type="project" value="UniProtKB-EC"/>
</dbReference>
<evidence type="ECO:0000313" key="10">
    <source>
        <dbReference type="RefSeq" id="XP_031559506.1"/>
    </source>
</evidence>
<feature type="transmembrane region" description="Helical" evidence="7">
    <location>
        <begin position="171"/>
        <end position="194"/>
    </location>
</feature>
<dbReference type="OrthoDB" id="331948at2759"/>
<protein>
    <recommendedName>
        <fullName evidence="7">Palmitoyltransferase</fullName>
        <ecNumber evidence="7">2.3.1.225</ecNumber>
    </recommendedName>
</protein>
<dbReference type="Proteomes" id="UP000515163">
    <property type="component" value="Unplaced"/>
</dbReference>
<comment type="similarity">
    <text evidence="7">Belongs to the DHHC palmitoyltransferase family.</text>
</comment>
<dbReference type="PROSITE" id="PS50216">
    <property type="entry name" value="DHHC"/>
    <property type="match status" value="1"/>
</dbReference>
<comment type="subcellular location">
    <subcellularLocation>
        <location evidence="1">Membrane</location>
        <topology evidence="1">Multi-pass membrane protein</topology>
    </subcellularLocation>
</comment>
<sequence length="370" mass="43068">MLKKGILLFRVGLFTVRSLAYNKANSRAIVLDAAFKPVFWVVDKLVSVLGPAFVLLVVGLISTVVIIYYTSILPTILEEHILWIVIHIVVAHWLLLNISFHYFKSVFTSPGHPPKEEKLPGNVRDFLICRICLHPKPQRTHHCSICKKCILKMDHHCPWINNCVGHFNHRYFILFCIYMCLGSFYVAVCSWELFMEHFFDDKKTEKDKSTETQMQEKIAVMFGRYRSYSDFEHNSIIFVFMLCSAVSLALGFLTAWHVLLIVKGETSIELHINKSNRIAFRKKGYVYTNPYDYGRWENWKLLLGIVNGRYEARNDCQSNYNGLLKKYNFNSRSWASVLWPSSHHPYGDGLTWKPPQKSFKISGRRNFLPV</sequence>
<evidence type="ECO:0000259" key="8">
    <source>
        <dbReference type="Pfam" id="PF01529"/>
    </source>
</evidence>
<evidence type="ECO:0000256" key="6">
    <source>
        <dbReference type="ARBA" id="ARBA00023315"/>
    </source>
</evidence>
<dbReference type="AlphaFoldDB" id="A0A6P8HVV4"/>
<keyword evidence="2 7" id="KW-0808">Transferase</keyword>
<dbReference type="KEGG" id="aten:116295738"/>
<dbReference type="FunCoup" id="A0A6P8HVV4">
    <property type="interactions" value="1712"/>
</dbReference>
<evidence type="ECO:0000256" key="4">
    <source>
        <dbReference type="ARBA" id="ARBA00022989"/>
    </source>
</evidence>
<dbReference type="EC" id="2.3.1.225" evidence="7"/>
<reference evidence="10" key="1">
    <citation type="submission" date="2025-08" db="UniProtKB">
        <authorList>
            <consortium name="RefSeq"/>
        </authorList>
    </citation>
    <scope>IDENTIFICATION</scope>
    <source>
        <tissue evidence="10">Tentacle</tissue>
    </source>
</reference>
<comment type="domain">
    <text evidence="7">The DHHC domain is required for palmitoyltransferase activity.</text>
</comment>
<evidence type="ECO:0000256" key="1">
    <source>
        <dbReference type="ARBA" id="ARBA00004141"/>
    </source>
</evidence>
<evidence type="ECO:0000256" key="5">
    <source>
        <dbReference type="ARBA" id="ARBA00023136"/>
    </source>
</evidence>
<dbReference type="GeneID" id="116295738"/>
<keyword evidence="6 7" id="KW-0012">Acyltransferase</keyword>
<evidence type="ECO:0000313" key="9">
    <source>
        <dbReference type="Proteomes" id="UP000515163"/>
    </source>
</evidence>
<evidence type="ECO:0000256" key="7">
    <source>
        <dbReference type="RuleBase" id="RU079119"/>
    </source>
</evidence>